<dbReference type="PANTHER" id="PTHR13009">
    <property type="entry name" value="HEAT SHOCK PROTEIN 90 HSP90 CO-CHAPERONE AHA-1"/>
    <property type="match status" value="1"/>
</dbReference>
<dbReference type="GO" id="GO:0005829">
    <property type="term" value="C:cytosol"/>
    <property type="evidence" value="ECO:0007669"/>
    <property type="project" value="TreeGrafter"/>
</dbReference>
<evidence type="ECO:0000313" key="4">
    <source>
        <dbReference type="EMBL" id="OZJ05936.1"/>
    </source>
</evidence>
<organism evidence="4 5">
    <name type="scientific">Bifiguratus adelaidae</name>
    <dbReference type="NCBI Taxonomy" id="1938954"/>
    <lineage>
        <taxon>Eukaryota</taxon>
        <taxon>Fungi</taxon>
        <taxon>Fungi incertae sedis</taxon>
        <taxon>Mucoromycota</taxon>
        <taxon>Mucoromycotina</taxon>
        <taxon>Endogonomycetes</taxon>
        <taxon>Endogonales</taxon>
        <taxon>Endogonales incertae sedis</taxon>
        <taxon>Bifiguratus</taxon>
    </lineage>
</organism>
<dbReference type="EMBL" id="MVBO01000008">
    <property type="protein sequence ID" value="OZJ05936.1"/>
    <property type="molecule type" value="Genomic_DNA"/>
</dbReference>
<protein>
    <recommendedName>
        <fullName evidence="3">Activator of Hsp90 ATPase AHSA1-like N-terminal domain-containing protein</fullName>
    </recommendedName>
</protein>
<gene>
    <name evidence="4" type="ORF">BZG36_01229</name>
</gene>
<dbReference type="GO" id="GO:0001671">
    <property type="term" value="F:ATPase activator activity"/>
    <property type="evidence" value="ECO:0007669"/>
    <property type="project" value="InterPro"/>
</dbReference>
<feature type="domain" description="Activator of Hsp90 ATPase AHSA1-like N-terminal" evidence="3">
    <location>
        <begin position="122"/>
        <end position="255"/>
    </location>
</feature>
<dbReference type="SUPFAM" id="SSF55961">
    <property type="entry name" value="Bet v1-like"/>
    <property type="match status" value="1"/>
</dbReference>
<dbReference type="Gene3D" id="3.15.10.20">
    <property type="entry name" value="Activator of Hsp90 ATPase Aha1, N-terminal domain"/>
    <property type="match status" value="1"/>
</dbReference>
<feature type="compositionally biased region" description="Low complexity" evidence="2">
    <location>
        <begin position="278"/>
        <end position="293"/>
    </location>
</feature>
<dbReference type="OrthoDB" id="567237at2759"/>
<dbReference type="AlphaFoldDB" id="A0A261Y5P2"/>
<dbReference type="GO" id="GO:0006457">
    <property type="term" value="P:protein folding"/>
    <property type="evidence" value="ECO:0007669"/>
    <property type="project" value="TreeGrafter"/>
</dbReference>
<dbReference type="InterPro" id="IPR023393">
    <property type="entry name" value="START-like_dom_sf"/>
</dbReference>
<comment type="similarity">
    <text evidence="1">Belongs to the AHA1 family.</text>
</comment>
<evidence type="ECO:0000313" key="5">
    <source>
        <dbReference type="Proteomes" id="UP000242875"/>
    </source>
</evidence>
<dbReference type="Pfam" id="PF08327">
    <property type="entry name" value="AHSA1"/>
    <property type="match status" value="1"/>
</dbReference>
<keyword evidence="5" id="KW-1185">Reference proteome</keyword>
<dbReference type="PANTHER" id="PTHR13009:SF22">
    <property type="entry name" value="LD43819P"/>
    <property type="match status" value="1"/>
</dbReference>
<dbReference type="Gene3D" id="3.30.530.20">
    <property type="match status" value="1"/>
</dbReference>
<evidence type="ECO:0000256" key="2">
    <source>
        <dbReference type="SAM" id="MobiDB-lite"/>
    </source>
</evidence>
<comment type="caution">
    <text evidence="4">The sequence shown here is derived from an EMBL/GenBank/DDBJ whole genome shotgun (WGS) entry which is preliminary data.</text>
</comment>
<evidence type="ECO:0000256" key="1">
    <source>
        <dbReference type="ARBA" id="ARBA00006817"/>
    </source>
</evidence>
<dbReference type="GO" id="GO:0051087">
    <property type="term" value="F:protein-folding chaperone binding"/>
    <property type="evidence" value="ECO:0007669"/>
    <property type="project" value="InterPro"/>
</dbReference>
<dbReference type="CDD" id="cd08892">
    <property type="entry name" value="SRPBCC_Aha1"/>
    <property type="match status" value="1"/>
</dbReference>
<dbReference type="SUPFAM" id="SSF103111">
    <property type="entry name" value="Activator of Hsp90 ATPase, Aha1"/>
    <property type="match status" value="1"/>
</dbReference>
<reference evidence="4 5" key="1">
    <citation type="journal article" date="2017" name="Mycologia">
        <title>Bifiguratus adelaidae, gen. et sp. nov., a new member of Mucoromycotina in endophytic and soil-dwelling habitats.</title>
        <authorList>
            <person name="Torres-Cruz T.J."/>
            <person name="Billingsley Tobias T.L."/>
            <person name="Almatruk M."/>
            <person name="Hesse C."/>
            <person name="Kuske C.R."/>
            <person name="Desiro A."/>
            <person name="Benucci G.M."/>
            <person name="Bonito G."/>
            <person name="Stajich J.E."/>
            <person name="Dunlap C."/>
            <person name="Arnold A.E."/>
            <person name="Porras-Alfaro A."/>
        </authorList>
    </citation>
    <scope>NUCLEOTIDE SEQUENCE [LARGE SCALE GENOMIC DNA]</scope>
    <source>
        <strain evidence="4 5">AZ0501</strain>
    </source>
</reference>
<dbReference type="Pfam" id="PF09229">
    <property type="entry name" value="Aha1_N"/>
    <property type="match status" value="1"/>
</dbReference>
<dbReference type="InterPro" id="IPR013538">
    <property type="entry name" value="ASHA1/2-like_C"/>
</dbReference>
<name>A0A261Y5P2_9FUNG</name>
<dbReference type="InterPro" id="IPR015310">
    <property type="entry name" value="AHSA1-like_N"/>
</dbReference>
<dbReference type="Proteomes" id="UP000242875">
    <property type="component" value="Unassembled WGS sequence"/>
</dbReference>
<evidence type="ECO:0000259" key="3">
    <source>
        <dbReference type="SMART" id="SM01000"/>
    </source>
</evidence>
<accession>A0A261Y5P2</accession>
<proteinExistence type="inferred from homology"/>
<sequence length="430" mass="48782">MQDSTEKARVLADKELKSRAKEWQDLNASSLILLQKVLQRDYNNETYQMQLEQALTQYSIILEAMHDTLQQLYKAHHLIMIHDPTHTSTIDPPPYLEEIRHVIYAFEDELSLKNVNNWHWVSKNCGTWSKEYFSKELVGVEIQKDGITVRTDRLDEMTGDVELNQRKGKVITIFDVHVKLHWSGESADGTKADGTIEIPEVAHDTEVDDYVFDVEINDETPAKYEIKEVVRKHLTPLLRKKLAAFAPALIEAHGKDVYIDPSQLGKAAPPRLVHKETSGSTRVNTTSTTTGNTAKVHNTTTLKETIEFQASASELYETLLDTARVKAWTRGSGEVSKEVGGKFNLFGGNVIGENVELVPGQKIVQKWRLSSWPADHFSEVTLKFDQGSDGTKVHLEQRNVPVGEEDITKRNWDNYYWNAIKSTFGFGAIF</sequence>
<dbReference type="InterPro" id="IPR036338">
    <property type="entry name" value="Aha1"/>
</dbReference>
<dbReference type="SMART" id="SM01000">
    <property type="entry name" value="Aha1_N"/>
    <property type="match status" value="1"/>
</dbReference>
<feature type="region of interest" description="Disordered" evidence="2">
    <location>
        <begin position="268"/>
        <end position="293"/>
    </location>
</feature>